<dbReference type="Proteomes" id="UP000075714">
    <property type="component" value="Unassembled WGS sequence"/>
</dbReference>
<dbReference type="EMBL" id="LSYV01000049">
    <property type="protein sequence ID" value="KXZ46000.1"/>
    <property type="molecule type" value="Genomic_DNA"/>
</dbReference>
<sequence length="90" mass="9830">MIVPLFLASYPVRRISNRINSGDLLQDQNIESQLEPNQILPIKRTGALPEVWRGVPISFPAIAFILDLSDCSRSGNSIGWKPSVIASLAG</sequence>
<evidence type="ECO:0000313" key="2">
    <source>
        <dbReference type="Proteomes" id="UP000075714"/>
    </source>
</evidence>
<reference evidence="2" key="1">
    <citation type="journal article" date="2016" name="Nat. Commun.">
        <title>The Gonium pectorale genome demonstrates co-option of cell cycle regulation during the evolution of multicellularity.</title>
        <authorList>
            <person name="Hanschen E.R."/>
            <person name="Marriage T.N."/>
            <person name="Ferris P.J."/>
            <person name="Hamaji T."/>
            <person name="Toyoda A."/>
            <person name="Fujiyama A."/>
            <person name="Neme R."/>
            <person name="Noguchi H."/>
            <person name="Minakuchi Y."/>
            <person name="Suzuki M."/>
            <person name="Kawai-Toyooka H."/>
            <person name="Smith D.R."/>
            <person name="Sparks H."/>
            <person name="Anderson J."/>
            <person name="Bakaric R."/>
            <person name="Luria V."/>
            <person name="Karger A."/>
            <person name="Kirschner M.W."/>
            <person name="Durand P.M."/>
            <person name="Michod R.E."/>
            <person name="Nozaki H."/>
            <person name="Olson B.J."/>
        </authorList>
    </citation>
    <scope>NUCLEOTIDE SEQUENCE [LARGE SCALE GENOMIC DNA]</scope>
    <source>
        <strain evidence="2">NIES-2863</strain>
    </source>
</reference>
<name>A0A150G9H5_GONPE</name>
<comment type="caution">
    <text evidence="1">The sequence shown here is derived from an EMBL/GenBank/DDBJ whole genome shotgun (WGS) entry which is preliminary data.</text>
</comment>
<organism evidence="1 2">
    <name type="scientific">Gonium pectorale</name>
    <name type="common">Green alga</name>
    <dbReference type="NCBI Taxonomy" id="33097"/>
    <lineage>
        <taxon>Eukaryota</taxon>
        <taxon>Viridiplantae</taxon>
        <taxon>Chlorophyta</taxon>
        <taxon>core chlorophytes</taxon>
        <taxon>Chlorophyceae</taxon>
        <taxon>CS clade</taxon>
        <taxon>Chlamydomonadales</taxon>
        <taxon>Volvocaceae</taxon>
        <taxon>Gonium</taxon>
    </lineage>
</organism>
<dbReference type="AlphaFoldDB" id="A0A150G9H5"/>
<proteinExistence type="predicted"/>
<gene>
    <name evidence="1" type="ORF">GPECTOR_48g432</name>
</gene>
<evidence type="ECO:0000313" key="1">
    <source>
        <dbReference type="EMBL" id="KXZ46000.1"/>
    </source>
</evidence>
<accession>A0A150G9H5</accession>
<protein>
    <submittedName>
        <fullName evidence="1">Uncharacterized protein</fullName>
    </submittedName>
</protein>
<keyword evidence="2" id="KW-1185">Reference proteome</keyword>